<feature type="compositionally biased region" description="Basic residues" evidence="1">
    <location>
        <begin position="115"/>
        <end position="124"/>
    </location>
</feature>
<dbReference type="InterPro" id="IPR036390">
    <property type="entry name" value="WH_DNA-bd_sf"/>
</dbReference>
<dbReference type="EMBL" id="BAAATJ010000004">
    <property type="protein sequence ID" value="GAA2390418.1"/>
    <property type="molecule type" value="Genomic_DNA"/>
</dbReference>
<dbReference type="InterPro" id="IPR000835">
    <property type="entry name" value="HTH_MarR-typ"/>
</dbReference>
<name>A0ABN3HYQ1_9ACTN</name>
<evidence type="ECO:0000313" key="3">
    <source>
        <dbReference type="EMBL" id="GAA2390418.1"/>
    </source>
</evidence>
<organism evidence="3 4">
    <name type="scientific">Streptomyces glaucosporus</name>
    <dbReference type="NCBI Taxonomy" id="284044"/>
    <lineage>
        <taxon>Bacteria</taxon>
        <taxon>Bacillati</taxon>
        <taxon>Actinomycetota</taxon>
        <taxon>Actinomycetes</taxon>
        <taxon>Kitasatosporales</taxon>
        <taxon>Streptomycetaceae</taxon>
        <taxon>Streptomyces</taxon>
    </lineage>
</organism>
<evidence type="ECO:0000259" key="2">
    <source>
        <dbReference type="Pfam" id="PF12802"/>
    </source>
</evidence>
<dbReference type="InterPro" id="IPR036388">
    <property type="entry name" value="WH-like_DNA-bd_sf"/>
</dbReference>
<sequence>MLMATDLLAMLHRLELTPTAINVLSVMVAQQQPGGAVPLRQAEIADLLNVDQAVVSRAMALLVRRGIVQRSGAGRGHRYALNPAIAGYESEHEMSTELTKVLAAGGPPPIQVPQYRRRPPRAGKGRLQSVA</sequence>
<reference evidence="3 4" key="1">
    <citation type="journal article" date="2019" name="Int. J. Syst. Evol. Microbiol.">
        <title>The Global Catalogue of Microorganisms (GCM) 10K type strain sequencing project: providing services to taxonomists for standard genome sequencing and annotation.</title>
        <authorList>
            <consortium name="The Broad Institute Genomics Platform"/>
            <consortium name="The Broad Institute Genome Sequencing Center for Infectious Disease"/>
            <person name="Wu L."/>
            <person name="Ma J."/>
        </authorList>
    </citation>
    <scope>NUCLEOTIDE SEQUENCE [LARGE SCALE GENOMIC DNA]</scope>
    <source>
        <strain evidence="3 4">JCM 6921</strain>
    </source>
</reference>
<accession>A0ABN3HYQ1</accession>
<comment type="caution">
    <text evidence="3">The sequence shown here is derived from an EMBL/GenBank/DDBJ whole genome shotgun (WGS) entry which is preliminary data.</text>
</comment>
<dbReference type="SUPFAM" id="SSF46785">
    <property type="entry name" value="Winged helix' DNA-binding domain"/>
    <property type="match status" value="1"/>
</dbReference>
<proteinExistence type="predicted"/>
<keyword evidence="4" id="KW-1185">Reference proteome</keyword>
<dbReference type="Gene3D" id="1.10.10.10">
    <property type="entry name" value="Winged helix-like DNA-binding domain superfamily/Winged helix DNA-binding domain"/>
    <property type="match status" value="1"/>
</dbReference>
<protein>
    <recommendedName>
        <fullName evidence="2">HTH marR-type domain-containing protein</fullName>
    </recommendedName>
</protein>
<evidence type="ECO:0000313" key="4">
    <source>
        <dbReference type="Proteomes" id="UP001500058"/>
    </source>
</evidence>
<dbReference type="InterPro" id="IPR011991">
    <property type="entry name" value="ArsR-like_HTH"/>
</dbReference>
<feature type="region of interest" description="Disordered" evidence="1">
    <location>
        <begin position="106"/>
        <end position="131"/>
    </location>
</feature>
<dbReference type="CDD" id="cd00090">
    <property type="entry name" value="HTH_ARSR"/>
    <property type="match status" value="1"/>
</dbReference>
<dbReference type="Pfam" id="PF12802">
    <property type="entry name" value="MarR_2"/>
    <property type="match status" value="1"/>
</dbReference>
<gene>
    <name evidence="3" type="ORF">GCM10010420_12740</name>
</gene>
<evidence type="ECO:0000256" key="1">
    <source>
        <dbReference type="SAM" id="MobiDB-lite"/>
    </source>
</evidence>
<feature type="domain" description="HTH marR-type" evidence="2">
    <location>
        <begin position="16"/>
        <end position="78"/>
    </location>
</feature>
<dbReference type="Proteomes" id="UP001500058">
    <property type="component" value="Unassembled WGS sequence"/>
</dbReference>